<dbReference type="SUPFAM" id="SSF50494">
    <property type="entry name" value="Trypsin-like serine proteases"/>
    <property type="match status" value="1"/>
</dbReference>
<dbReference type="InterPro" id="IPR004155">
    <property type="entry name" value="PBS_lyase_HEAT"/>
</dbReference>
<gene>
    <name evidence="1" type="ORF">S1361_37425</name>
</gene>
<sequence>MVRQCELTFAVSPDAYFRDESGLDLALLKVVQDDADAEPPIPVVPVLMSDVAELGDALWTYGHPEGTFGSGEPARFVYEGEALRSPEGLLELPRAVGTEVVDGFSGSAVINLKTGAVMGMVATSNRRGSAHLLSVTQILARCPEARRMDESAVIAHLPWLKTLSDSQLLAGGRQFAGPQLRKYLKEAKQAARHDTYEAKQAARHDTYWEGVNDAPFLSAVYAPQRVHEREVPRATPKVDRPEVADGRLPAETVLDLDGDTVLIGGPGTGKSSLLRTGMISLADRWLRREEASLVPVRLNAAALATDEPWAQAIARGANTVLGGGTQMGLSPDFFDLAPAARARWLLLVDGLDEVVSYEARARVFETITAIHRQSDVYQIVLTTRFLPEEGIPTPAGWTVRLFELLPLEAHEIEAFAVRWFTAARLPDPQDAAARFGTQLGRAGLEELARVPLMAGLLCRLFTARPDEAMPRSRYDIYESFIVGLRTRQFRSDSSGIVEQMRLAAERYGTTVAKAAEMLPNHVFDLLGRLALARRDGDTTSAFEQLTEWGRPLCPDELKHQWPALLRDILRRSGVLVPVGQDFTFLHQTIADFLAARQISCDEDRSDTEFVELFGQGQSRPGRIGRLAAEENSFARFLVASWIDRGRAGVKENLNECAGQLSGAGFIADLVVDRVRIGPTLQRTAIDALLRTWDAAATPHGVLNPHLRVRVAVTLDRLGHSAAADMLAALVADSRKFGYVGGLERREAARELVGLDGSRGADLLASFLRDDDAFPYGADRVDLAIILTEAHHPGSADLLAELAAADDSGTQKLKAASTLTEFGDERGRALLAALSRDARGDAGFHVHAAKKLATAGDPRGPLRLSEVALGHSATGRARFFAALCLVHLGDPVGRDALRALAAGEALKTYARPSPAVRWHISYSLGADGRLYIHTQETSQDGLRRTSYSSSADAGLYIHTQMTSQENQEPLDVGGFIESLMERDRLRMDAAEALARMGDPRGADALAGMATQEGFHANLQAGTRLVRLGDPRGFEAIQQQTRAGGEGPFAFLSRLHAAMELTRLGDPRGGDTLARLLQDWDAVAGESALVPDFARVAAAEVLARHGDARGADVLAAIAASRATHEDSRIEAAALLVELKDPRGARLHRKLGRARNRRRRQY</sequence>
<dbReference type="InterPro" id="IPR027417">
    <property type="entry name" value="P-loop_NTPase"/>
</dbReference>
<dbReference type="InterPro" id="IPR011989">
    <property type="entry name" value="ARM-like"/>
</dbReference>
<name>A0ABX7U2M4_STRCY</name>
<dbReference type="SUPFAM" id="SSF52540">
    <property type="entry name" value="P-loop containing nucleoside triphosphate hydrolases"/>
    <property type="match status" value="1"/>
</dbReference>
<proteinExistence type="predicted"/>
<evidence type="ECO:0008006" key="3">
    <source>
        <dbReference type="Google" id="ProtNLM"/>
    </source>
</evidence>
<evidence type="ECO:0000313" key="2">
    <source>
        <dbReference type="Proteomes" id="UP000663908"/>
    </source>
</evidence>
<dbReference type="SMART" id="SM00567">
    <property type="entry name" value="EZ_HEAT"/>
    <property type="match status" value="7"/>
</dbReference>
<keyword evidence="2" id="KW-1185">Reference proteome</keyword>
<protein>
    <recommendedName>
        <fullName evidence="3">NACHT domain-containing protein</fullName>
    </recommendedName>
</protein>
<dbReference type="Gene3D" id="1.25.10.10">
    <property type="entry name" value="Leucine-rich Repeat Variant"/>
    <property type="match status" value="1"/>
</dbReference>
<evidence type="ECO:0000313" key="1">
    <source>
        <dbReference type="EMBL" id="QTE03077.1"/>
    </source>
</evidence>
<reference evidence="1 2" key="1">
    <citation type="submission" date="2021-03" db="EMBL/GenBank/DDBJ databases">
        <title>Complete genome sequence of Streptomyces cyanogenus S136, producer of anticancer angucycline landomycin A.</title>
        <authorList>
            <person name="Hrab P."/>
            <person name="Ruckert C."/>
            <person name="Busche T."/>
            <person name="Ostash I."/>
            <person name="Kalinowski J."/>
            <person name="Fedorenko V."/>
            <person name="Yushchuk O."/>
            <person name="Ostash B."/>
        </authorList>
    </citation>
    <scope>NUCLEOTIDE SEQUENCE [LARGE SCALE GENOMIC DNA]</scope>
    <source>
        <strain evidence="1 2">S136</strain>
    </source>
</reference>
<dbReference type="InterPro" id="IPR009003">
    <property type="entry name" value="Peptidase_S1_PA"/>
</dbReference>
<dbReference type="Proteomes" id="UP000663908">
    <property type="component" value="Chromosome"/>
</dbReference>
<dbReference type="EMBL" id="CP071839">
    <property type="protein sequence ID" value="QTE03077.1"/>
    <property type="molecule type" value="Genomic_DNA"/>
</dbReference>
<accession>A0ABX7U2M4</accession>
<organism evidence="1 2">
    <name type="scientific">Streptomyces cyanogenus</name>
    <dbReference type="NCBI Taxonomy" id="80860"/>
    <lineage>
        <taxon>Bacteria</taxon>
        <taxon>Bacillati</taxon>
        <taxon>Actinomycetota</taxon>
        <taxon>Actinomycetes</taxon>
        <taxon>Kitasatosporales</taxon>
        <taxon>Streptomycetaceae</taxon>
        <taxon>Streptomyces</taxon>
    </lineage>
</organism>